<comment type="similarity">
    <text evidence="2 9">Belongs to the RecN family.</text>
</comment>
<dbReference type="PANTHER" id="PTHR11059:SF0">
    <property type="entry name" value="DNA REPAIR PROTEIN RECN"/>
    <property type="match status" value="1"/>
</dbReference>
<evidence type="ECO:0000313" key="12">
    <source>
        <dbReference type="EMBL" id="MDO7786407.1"/>
    </source>
</evidence>
<evidence type="ECO:0000256" key="8">
    <source>
        <dbReference type="ARBA" id="ARBA00033408"/>
    </source>
</evidence>
<dbReference type="InterPro" id="IPR004604">
    <property type="entry name" value="DNA_recomb/repair_RecN"/>
</dbReference>
<evidence type="ECO:0000256" key="5">
    <source>
        <dbReference type="ARBA" id="ARBA00022763"/>
    </source>
</evidence>
<evidence type="ECO:0000313" key="13">
    <source>
        <dbReference type="Proteomes" id="UP001172911"/>
    </source>
</evidence>
<dbReference type="NCBIfam" id="TIGR00634">
    <property type="entry name" value="recN"/>
    <property type="match status" value="1"/>
</dbReference>
<gene>
    <name evidence="12" type="primary">recN</name>
    <name evidence="12" type="ORF">P6N53_04130</name>
</gene>
<reference evidence="12" key="2">
    <citation type="submission" date="2023-03" db="EMBL/GenBank/DDBJ databases">
        <authorList>
            <person name="Zhang Z."/>
        </authorList>
    </citation>
    <scope>NUCLEOTIDE SEQUENCE</scope>
    <source>
        <strain evidence="12">DSA</strain>
    </source>
</reference>
<evidence type="ECO:0000256" key="3">
    <source>
        <dbReference type="ARBA" id="ARBA00021315"/>
    </source>
</evidence>
<sequence>MLQSLYIKNFALIDDVEVSFGGGLNIVTGETGSGKSMLIDAVQLALGGRASADYIRSGRDKAIVQASFDLSKLSTLITNLEELGVDFSEDYLLILSREITLSGKNYCRVNGRLVSLNIYREVSSGLVDMLGQHEQQTLLNRDKHCHLLDKLGGQEAAERIHRVKDVYRRWKETTDELNALEQNSREIARRLDMLKFQVKEINKANLAEDEEEELLQERLLLVNAEKISRLAGEVYDNLYRGSKGVTAAVDTVGRAVTSLRELAQIDCNLVGLKEALEGSLYQLEDVAREVSTYMDNVEYNPARLDQIEHRLSLIKQLKFKYGSTIGEILNYKEQAERELDSLDNVSEKSDALTEAINSLTKEWRMEAEALGKLRGTLALELEKKAARELRHLEMTGVDFKVGIKPQEVMSPKGMEEIEFLIAPNAGEPPKPLNKIASGGELSRIMLVLKLLMAGVDEVPTLIFDEADTGLGGKALQAVGEKLSQISQSRQVICVTHAAQVACFADEHFLINKTVNKGHAKTLVAKLDELGRVEELARMLAGREITPIVKDHAQQMIKISDEYKFNKKKI</sequence>
<keyword evidence="7 9" id="KW-0234">DNA repair</keyword>
<feature type="coiled-coil region" evidence="10">
    <location>
        <begin position="177"/>
        <end position="227"/>
    </location>
</feature>
<evidence type="ECO:0000256" key="2">
    <source>
        <dbReference type="ARBA" id="ARBA00009441"/>
    </source>
</evidence>
<keyword evidence="13" id="KW-1185">Reference proteome</keyword>
<protein>
    <recommendedName>
        <fullName evidence="3 9">DNA repair protein RecN</fullName>
    </recommendedName>
    <alternativeName>
        <fullName evidence="8 9">Recombination protein N</fullName>
    </alternativeName>
</protein>
<keyword evidence="4" id="KW-0547">Nucleotide-binding</keyword>
<dbReference type="Pfam" id="PF02463">
    <property type="entry name" value="SMC_N"/>
    <property type="match status" value="1"/>
</dbReference>
<dbReference type="FunFam" id="3.40.50.300:FF:000356">
    <property type="entry name" value="DNA repair protein RecN"/>
    <property type="match status" value="1"/>
</dbReference>
<keyword evidence="6" id="KW-0067">ATP-binding</keyword>
<evidence type="ECO:0000259" key="11">
    <source>
        <dbReference type="Pfam" id="PF02463"/>
    </source>
</evidence>
<dbReference type="CDD" id="cd03241">
    <property type="entry name" value="ABC_RecN"/>
    <property type="match status" value="2"/>
</dbReference>
<evidence type="ECO:0000256" key="7">
    <source>
        <dbReference type="ARBA" id="ARBA00023204"/>
    </source>
</evidence>
<comment type="function">
    <text evidence="1 9">May be involved in recombinational repair of damaged DNA.</text>
</comment>
<dbReference type="Gene3D" id="3.40.50.300">
    <property type="entry name" value="P-loop containing nucleotide triphosphate hydrolases"/>
    <property type="match status" value="2"/>
</dbReference>
<dbReference type="GO" id="GO:0005524">
    <property type="term" value="F:ATP binding"/>
    <property type="evidence" value="ECO:0007669"/>
    <property type="project" value="UniProtKB-KW"/>
</dbReference>
<name>A0AAW7Z9S7_9FIRM</name>
<dbReference type="GO" id="GO:0006310">
    <property type="term" value="P:DNA recombination"/>
    <property type="evidence" value="ECO:0007669"/>
    <property type="project" value="InterPro"/>
</dbReference>
<proteinExistence type="inferred from homology"/>
<dbReference type="Proteomes" id="UP001172911">
    <property type="component" value="Unassembled WGS sequence"/>
</dbReference>
<dbReference type="PANTHER" id="PTHR11059">
    <property type="entry name" value="DNA REPAIR PROTEIN RECN"/>
    <property type="match status" value="1"/>
</dbReference>
<feature type="domain" description="RecF/RecN/SMC N-terminal" evidence="11">
    <location>
        <begin position="1"/>
        <end position="512"/>
    </location>
</feature>
<dbReference type="GO" id="GO:0043590">
    <property type="term" value="C:bacterial nucleoid"/>
    <property type="evidence" value="ECO:0007669"/>
    <property type="project" value="TreeGrafter"/>
</dbReference>
<keyword evidence="10" id="KW-0175">Coiled coil</keyword>
<dbReference type="EMBL" id="JARPTC010000005">
    <property type="protein sequence ID" value="MDO7786407.1"/>
    <property type="molecule type" value="Genomic_DNA"/>
</dbReference>
<evidence type="ECO:0000256" key="9">
    <source>
        <dbReference type="PIRNR" id="PIRNR003128"/>
    </source>
</evidence>
<feature type="coiled-coil region" evidence="10">
    <location>
        <begin position="328"/>
        <end position="362"/>
    </location>
</feature>
<dbReference type="AlphaFoldDB" id="A0AAW7Z9S7"/>
<dbReference type="FunFam" id="3.40.50.300:FF:000319">
    <property type="entry name" value="DNA repair protein RecN"/>
    <property type="match status" value="1"/>
</dbReference>
<dbReference type="PIRSF" id="PIRSF003128">
    <property type="entry name" value="RecN"/>
    <property type="match status" value="1"/>
</dbReference>
<keyword evidence="5 9" id="KW-0227">DNA damage</keyword>
<evidence type="ECO:0000256" key="1">
    <source>
        <dbReference type="ARBA" id="ARBA00003618"/>
    </source>
</evidence>
<dbReference type="InterPro" id="IPR027417">
    <property type="entry name" value="P-loop_NTPase"/>
</dbReference>
<dbReference type="RefSeq" id="WP_304541417.1">
    <property type="nucleotide sequence ID" value="NZ_JARPTC010000005.1"/>
</dbReference>
<organism evidence="12 13">
    <name type="scientific">Desulforamulus aquiferis</name>
    <dbReference type="NCBI Taxonomy" id="1397668"/>
    <lineage>
        <taxon>Bacteria</taxon>
        <taxon>Bacillati</taxon>
        <taxon>Bacillota</taxon>
        <taxon>Clostridia</taxon>
        <taxon>Eubacteriales</taxon>
        <taxon>Peptococcaceae</taxon>
        <taxon>Desulforamulus</taxon>
    </lineage>
</organism>
<evidence type="ECO:0000256" key="4">
    <source>
        <dbReference type="ARBA" id="ARBA00022741"/>
    </source>
</evidence>
<dbReference type="InterPro" id="IPR003395">
    <property type="entry name" value="RecF/RecN/SMC_N"/>
</dbReference>
<dbReference type="GO" id="GO:0006281">
    <property type="term" value="P:DNA repair"/>
    <property type="evidence" value="ECO:0007669"/>
    <property type="project" value="UniProtKB-KW"/>
</dbReference>
<dbReference type="GO" id="GO:0009432">
    <property type="term" value="P:SOS response"/>
    <property type="evidence" value="ECO:0007669"/>
    <property type="project" value="TreeGrafter"/>
</dbReference>
<dbReference type="SUPFAM" id="SSF52540">
    <property type="entry name" value="P-loop containing nucleoside triphosphate hydrolases"/>
    <property type="match status" value="2"/>
</dbReference>
<evidence type="ECO:0000256" key="6">
    <source>
        <dbReference type="ARBA" id="ARBA00022840"/>
    </source>
</evidence>
<reference evidence="12" key="1">
    <citation type="journal article" date="2023" name="J. Hazard. Mater.">
        <title>Anaerobic biodegradation of pyrene and benzo[a]pyrene by a new sulfate-reducing Desulforamulus aquiferis strain DSA.</title>
        <authorList>
            <person name="Zhang Z."/>
            <person name="Sun J."/>
            <person name="Gong X."/>
            <person name="Wang C."/>
            <person name="Wang H."/>
        </authorList>
    </citation>
    <scope>NUCLEOTIDE SEQUENCE</scope>
    <source>
        <strain evidence="12">DSA</strain>
    </source>
</reference>
<evidence type="ECO:0000256" key="10">
    <source>
        <dbReference type="SAM" id="Coils"/>
    </source>
</evidence>
<comment type="caution">
    <text evidence="12">The sequence shown here is derived from an EMBL/GenBank/DDBJ whole genome shotgun (WGS) entry which is preliminary data.</text>
</comment>
<accession>A0AAW7Z9S7</accession>